<dbReference type="EMBL" id="FNZM01000007">
    <property type="protein sequence ID" value="SEJ69911.1"/>
    <property type="molecule type" value="Genomic_DNA"/>
</dbReference>
<accession>A0AAQ1GFS7</accession>
<dbReference type="Proteomes" id="UP000183529">
    <property type="component" value="Unassembled WGS sequence"/>
</dbReference>
<name>A0AAQ1GFS7_9BURK</name>
<evidence type="ECO:0000313" key="3">
    <source>
        <dbReference type="Proteomes" id="UP000183529"/>
    </source>
</evidence>
<keyword evidence="1" id="KW-0812">Transmembrane</keyword>
<evidence type="ECO:0000313" key="2">
    <source>
        <dbReference type="EMBL" id="SEJ69911.1"/>
    </source>
</evidence>
<keyword evidence="1" id="KW-1133">Transmembrane helix</keyword>
<comment type="caution">
    <text evidence="2">The sequence shown here is derived from an EMBL/GenBank/DDBJ whole genome shotgun (WGS) entry which is preliminary data.</text>
</comment>
<gene>
    <name evidence="2" type="ORF">SAMN05216550_107241</name>
</gene>
<protein>
    <submittedName>
        <fullName evidence="2">Uncharacterized protein</fullName>
    </submittedName>
</protein>
<organism evidence="2 3">
    <name type="scientific">Paraburkholderia tropica</name>
    <dbReference type="NCBI Taxonomy" id="92647"/>
    <lineage>
        <taxon>Bacteria</taxon>
        <taxon>Pseudomonadati</taxon>
        <taxon>Pseudomonadota</taxon>
        <taxon>Betaproteobacteria</taxon>
        <taxon>Burkholderiales</taxon>
        <taxon>Burkholderiaceae</taxon>
        <taxon>Paraburkholderia</taxon>
    </lineage>
</organism>
<reference evidence="2 3" key="1">
    <citation type="submission" date="2016-10" db="EMBL/GenBank/DDBJ databases">
        <authorList>
            <person name="Varghese N."/>
            <person name="Submissions S."/>
        </authorList>
    </citation>
    <scope>NUCLEOTIDE SEQUENCE [LARGE SCALE GENOMIC DNA]</scope>
    <source>
        <strain evidence="2 3">LMG 22274</strain>
    </source>
</reference>
<keyword evidence="1" id="KW-0472">Membrane</keyword>
<feature type="transmembrane region" description="Helical" evidence="1">
    <location>
        <begin position="61"/>
        <end position="79"/>
    </location>
</feature>
<evidence type="ECO:0000256" key="1">
    <source>
        <dbReference type="SAM" id="Phobius"/>
    </source>
</evidence>
<proteinExistence type="predicted"/>
<dbReference type="AlphaFoldDB" id="A0AAQ1GFS7"/>
<sequence>MIEVHAHDACVMRVKNKSKIWLLILSFVLVFPRESVAGVATIFEGLNFVTYQSHDSLNGFYYARSGIFSCGFLFVGVLSSPQKNADSVNLVRVKTFDFVPHVPAYTYDKRDPRSDIDGTVYVAPGSISLKTDSPHAGCQSAAGMFDAPPGERGASVFAEVGKLPASGIFVVGKKAFFYRIENEVKTKEYLLPGSFVLATKKKKGFSFVRYVDPDSQIDDDDPKRVVSGWIRTSSLVNPFPLKGKQ</sequence>